<dbReference type="SUPFAM" id="SSF55729">
    <property type="entry name" value="Acyl-CoA N-acyltransferases (Nat)"/>
    <property type="match status" value="1"/>
</dbReference>
<dbReference type="InterPro" id="IPR052729">
    <property type="entry name" value="Acyl/Acetyltrans_Enzymes"/>
</dbReference>
<evidence type="ECO:0000313" key="2">
    <source>
        <dbReference type="EMBL" id="MEX6504394.1"/>
    </source>
</evidence>
<evidence type="ECO:0000313" key="3">
    <source>
        <dbReference type="Proteomes" id="UP001560296"/>
    </source>
</evidence>
<reference evidence="2 3" key="1">
    <citation type="submission" date="2024-07" db="EMBL/GenBank/DDBJ databases">
        <authorList>
            <person name="Li M."/>
        </authorList>
    </citation>
    <scope>NUCLEOTIDE SEQUENCE [LARGE SCALE GENOMIC DNA]</scope>
    <source>
        <strain evidence="2 3">25A3E</strain>
    </source>
</reference>
<feature type="domain" description="N-acetyltransferase" evidence="1">
    <location>
        <begin position="1"/>
        <end position="139"/>
    </location>
</feature>
<keyword evidence="2" id="KW-0012">Acyltransferase</keyword>
<dbReference type="Pfam" id="PF18014">
    <property type="entry name" value="Acetyltransf_18"/>
    <property type="match status" value="1"/>
</dbReference>
<dbReference type="EC" id="2.3.1.-" evidence="2"/>
<dbReference type="PROSITE" id="PS51186">
    <property type="entry name" value="GNAT"/>
    <property type="match status" value="2"/>
</dbReference>
<dbReference type="RefSeq" id="WP_369289329.1">
    <property type="nucleotide sequence ID" value="NZ_JBFTEG010000025.1"/>
</dbReference>
<keyword evidence="2" id="KW-0808">Transferase</keyword>
<evidence type="ECO:0000259" key="1">
    <source>
        <dbReference type="PROSITE" id="PS51186"/>
    </source>
</evidence>
<dbReference type="GO" id="GO:0016746">
    <property type="term" value="F:acyltransferase activity"/>
    <property type="evidence" value="ECO:0007669"/>
    <property type="project" value="UniProtKB-KW"/>
</dbReference>
<dbReference type="CDD" id="cd04301">
    <property type="entry name" value="NAT_SF"/>
    <property type="match status" value="1"/>
</dbReference>
<dbReference type="PANTHER" id="PTHR47237:SF1">
    <property type="entry name" value="SLL0310 PROTEIN"/>
    <property type="match status" value="1"/>
</dbReference>
<dbReference type="Gene3D" id="3.40.630.90">
    <property type="match status" value="1"/>
</dbReference>
<dbReference type="Proteomes" id="UP001560296">
    <property type="component" value="Unassembled WGS sequence"/>
</dbReference>
<organism evidence="2 3">
    <name type="scientific">Pseudomonas zhanjiangensis</name>
    <dbReference type="NCBI Taxonomy" id="3239015"/>
    <lineage>
        <taxon>Bacteria</taxon>
        <taxon>Pseudomonadati</taxon>
        <taxon>Pseudomonadota</taxon>
        <taxon>Gammaproteobacteria</taxon>
        <taxon>Pseudomonadales</taxon>
        <taxon>Pseudomonadaceae</taxon>
        <taxon>Pseudomonas</taxon>
    </lineage>
</organism>
<keyword evidence="3" id="KW-1185">Reference proteome</keyword>
<protein>
    <submittedName>
        <fullName evidence="2">GNAT family N-acetyltransferase</fullName>
        <ecNumber evidence="2">2.3.1.-</ecNumber>
    </submittedName>
</protein>
<feature type="domain" description="N-acetyltransferase" evidence="1">
    <location>
        <begin position="130"/>
        <end position="262"/>
    </location>
</feature>
<dbReference type="PANTHER" id="PTHR47237">
    <property type="entry name" value="SLL0310 PROTEIN"/>
    <property type="match status" value="1"/>
</dbReference>
<dbReference type="Pfam" id="PF00583">
    <property type="entry name" value="Acetyltransf_1"/>
    <property type="match status" value="1"/>
</dbReference>
<dbReference type="InterPro" id="IPR016181">
    <property type="entry name" value="Acyl_CoA_acyltransferase"/>
</dbReference>
<comment type="caution">
    <text evidence="2">The sequence shown here is derived from an EMBL/GenBank/DDBJ whole genome shotgun (WGS) entry which is preliminary data.</text>
</comment>
<dbReference type="EMBL" id="JBFTEG010000025">
    <property type="protein sequence ID" value="MEX6504394.1"/>
    <property type="molecule type" value="Genomic_DNA"/>
</dbReference>
<accession>A0ABV3YZC7</accession>
<proteinExistence type="predicted"/>
<gene>
    <name evidence="2" type="ORF">AB5S05_20250</name>
</gene>
<dbReference type="InterPro" id="IPR000182">
    <property type="entry name" value="GNAT_dom"/>
</dbReference>
<dbReference type="Gene3D" id="3.40.630.30">
    <property type="match status" value="1"/>
</dbReference>
<dbReference type="InterPro" id="IPR041496">
    <property type="entry name" value="YitH/HolE_GNAT"/>
</dbReference>
<name>A0ABV3YZC7_9PSED</name>
<sequence>MTRAEVDIAVDWAAAEGWNPGLHDADCYYAADPNGFLIGLLGGEPIAVISVVKYDDHFAFLGFYIVKPGYRGQGYGKQIWNAGLAYLRGCTIGLDGVVEQQNKYMKSGFILAHANVRYQGYAGGEVAADAQIVPLATLPFADLIAYDRPLFPASRSTFLRGWIDQPEGTALGILQAGQLAGYAVLRKCRVGYKIGPLFADTAELAERLFLALKARAPAGAEVFLDAPAVNAAAIEMAQRHGMTVSFETARMYLGTRPELPIERVFGVTSFELG</sequence>